<evidence type="ECO:0000256" key="4">
    <source>
        <dbReference type="ARBA" id="ARBA00023002"/>
    </source>
</evidence>
<dbReference type="Pfam" id="PF07992">
    <property type="entry name" value="Pyr_redox_2"/>
    <property type="match status" value="1"/>
</dbReference>
<dbReference type="InterPro" id="IPR036188">
    <property type="entry name" value="FAD/NAD-bd_sf"/>
</dbReference>
<evidence type="ECO:0000256" key="2">
    <source>
        <dbReference type="ARBA" id="ARBA00022630"/>
    </source>
</evidence>
<evidence type="ECO:0000256" key="3">
    <source>
        <dbReference type="ARBA" id="ARBA00022827"/>
    </source>
</evidence>
<dbReference type="GO" id="GO:0003955">
    <property type="term" value="F:NAD(P)H dehydrogenase (quinone) activity"/>
    <property type="evidence" value="ECO:0007669"/>
    <property type="project" value="TreeGrafter"/>
</dbReference>
<organism evidence="6 7">
    <name type="scientific">Desulfosarcina widdelii</name>
    <dbReference type="NCBI Taxonomy" id="947919"/>
    <lineage>
        <taxon>Bacteria</taxon>
        <taxon>Pseudomonadati</taxon>
        <taxon>Thermodesulfobacteriota</taxon>
        <taxon>Desulfobacteria</taxon>
        <taxon>Desulfobacterales</taxon>
        <taxon>Desulfosarcinaceae</taxon>
        <taxon>Desulfosarcina</taxon>
    </lineage>
</organism>
<reference evidence="6 7" key="1">
    <citation type="submission" date="2019-11" db="EMBL/GenBank/DDBJ databases">
        <title>Comparative genomics of hydrocarbon-degrading Desulfosarcina strains.</title>
        <authorList>
            <person name="Watanabe M."/>
            <person name="Kojima H."/>
            <person name="Fukui M."/>
        </authorList>
    </citation>
    <scope>NUCLEOTIDE SEQUENCE [LARGE SCALE GENOMIC DNA]</scope>
    <source>
        <strain evidence="6 7">PP31</strain>
    </source>
</reference>
<dbReference type="Gene3D" id="3.50.50.100">
    <property type="match status" value="1"/>
</dbReference>
<dbReference type="EMBL" id="AP021875">
    <property type="protein sequence ID" value="BBO76378.1"/>
    <property type="molecule type" value="Genomic_DNA"/>
</dbReference>
<evidence type="ECO:0000313" key="7">
    <source>
        <dbReference type="Proteomes" id="UP000427769"/>
    </source>
</evidence>
<dbReference type="SUPFAM" id="SSF51905">
    <property type="entry name" value="FAD/NAD(P)-binding domain"/>
    <property type="match status" value="2"/>
</dbReference>
<sequence>MKKKLVLIGGGHAHMVALANLQDVIAKGHDVTVIGPSDHHYYSGMGPGMLSGTYRPEEIRFATRHVVEKSGAAFIRDKATGIDPEKKFVLLERGEPVSYDVLSCNAGSHVPRPDIEGDPADIYTVKPIERLMEAKARLVDHFGRHTANVVIVGGGPSAAEVSGNVWQLAAATGGQMPRITVCAGSAFMGRFPPSVRNRIVKVLDSRGIVIRENVYVKSVAGEKLTLDSGENLPADFIFLALGVKPSSIFADSGIATGPDGGMLVNRFLQSTQYPDIFGGGDCIHFQDHPLDKVGVYAVRENPLLFHNMVAQMEGGELMPFDPGGDYLLIFNLGGGVGVLKKRWLEFGGRPAFLIKDYIDRKFMRKFQAIE</sequence>
<feature type="domain" description="FAD/NAD(P)-binding" evidence="5">
    <location>
        <begin position="4"/>
        <end position="299"/>
    </location>
</feature>
<keyword evidence="2" id="KW-0285">Flavoprotein</keyword>
<comment type="cofactor">
    <cofactor evidence="1">
        <name>FAD</name>
        <dbReference type="ChEBI" id="CHEBI:57692"/>
    </cofactor>
</comment>
<keyword evidence="7" id="KW-1185">Reference proteome</keyword>
<evidence type="ECO:0000259" key="5">
    <source>
        <dbReference type="Pfam" id="PF07992"/>
    </source>
</evidence>
<name>A0A5K7Z5U3_9BACT</name>
<proteinExistence type="predicted"/>
<keyword evidence="4" id="KW-0560">Oxidoreductase</keyword>
<dbReference type="PANTHER" id="PTHR42913">
    <property type="entry name" value="APOPTOSIS-INDUCING FACTOR 1"/>
    <property type="match status" value="1"/>
</dbReference>
<evidence type="ECO:0000313" key="6">
    <source>
        <dbReference type="EMBL" id="BBO76378.1"/>
    </source>
</evidence>
<dbReference type="KEGG" id="dwd:DSCW_37950"/>
<dbReference type="OrthoDB" id="9767928at2"/>
<dbReference type="RefSeq" id="WP_155305208.1">
    <property type="nucleotide sequence ID" value="NZ_AP021875.1"/>
</dbReference>
<dbReference type="GO" id="GO:0019646">
    <property type="term" value="P:aerobic electron transport chain"/>
    <property type="evidence" value="ECO:0007669"/>
    <property type="project" value="TreeGrafter"/>
</dbReference>
<accession>A0A5K7Z5U3</accession>
<dbReference type="InterPro" id="IPR051169">
    <property type="entry name" value="NADH-Q_oxidoreductase"/>
</dbReference>
<evidence type="ECO:0000256" key="1">
    <source>
        <dbReference type="ARBA" id="ARBA00001974"/>
    </source>
</evidence>
<dbReference type="AlphaFoldDB" id="A0A5K7Z5U3"/>
<keyword evidence="3" id="KW-0274">FAD</keyword>
<protein>
    <submittedName>
        <fullName evidence="6">Pyridine nucleotide-disulfide oxidoreductase</fullName>
    </submittedName>
</protein>
<gene>
    <name evidence="6" type="ORF">DSCW_37950</name>
</gene>
<dbReference type="Proteomes" id="UP000427769">
    <property type="component" value="Chromosome"/>
</dbReference>
<dbReference type="InterPro" id="IPR023753">
    <property type="entry name" value="FAD/NAD-binding_dom"/>
</dbReference>
<dbReference type="PANTHER" id="PTHR42913:SF9">
    <property type="entry name" value="SLR1591 PROTEIN"/>
    <property type="match status" value="1"/>
</dbReference>
<dbReference type="PRINTS" id="PR00368">
    <property type="entry name" value="FADPNR"/>
</dbReference>